<accession>A0AA43U2Q4</accession>
<dbReference type="Proteomes" id="UP001162175">
    <property type="component" value="Unassembled WGS sequence"/>
</dbReference>
<dbReference type="InterPro" id="IPR006517">
    <property type="entry name" value="Phage_terminase_lsu-like_C"/>
</dbReference>
<comment type="caution">
    <text evidence="1">The sequence shown here is derived from an EMBL/GenBank/DDBJ whole genome shotgun (WGS) entry which is preliminary data.</text>
</comment>
<evidence type="ECO:0000313" key="2">
    <source>
        <dbReference type="Proteomes" id="UP001162175"/>
    </source>
</evidence>
<proteinExistence type="predicted"/>
<dbReference type="EMBL" id="JAPFAR010000027">
    <property type="protein sequence ID" value="MDI3349479.1"/>
    <property type="molecule type" value="Genomic_DNA"/>
</dbReference>
<protein>
    <submittedName>
        <fullName evidence="1">Uncharacterized protein</fullName>
    </submittedName>
</protein>
<evidence type="ECO:0000313" key="1">
    <source>
        <dbReference type="EMBL" id="MDI3349479.1"/>
    </source>
</evidence>
<reference evidence="1" key="1">
    <citation type="submission" date="2022-11" db="EMBL/GenBank/DDBJ databases">
        <title>Draft genome of Mycoplasma arginini isolated from fly.</title>
        <authorList>
            <person name="Severgnini M."/>
            <person name="Gioia G."/>
            <person name="Cremonesi P."/>
            <person name="Moroni P."/>
            <person name="Addis M.F."/>
            <person name="Castiglioni B."/>
        </authorList>
    </citation>
    <scope>NUCLEOTIDE SEQUENCE</scope>
    <source>
        <strain evidence="1">QMP CG1-1632</strain>
    </source>
</reference>
<organism evidence="1 2">
    <name type="scientific">Mycoplasmopsis arginini</name>
    <name type="common">Mycoplasma arginini</name>
    <dbReference type="NCBI Taxonomy" id="2094"/>
    <lineage>
        <taxon>Bacteria</taxon>
        <taxon>Bacillati</taxon>
        <taxon>Mycoplasmatota</taxon>
        <taxon>Mycoplasmoidales</taxon>
        <taxon>Metamycoplasmataceae</taxon>
        <taxon>Mycoplasmopsis</taxon>
    </lineage>
</organism>
<dbReference type="NCBIfam" id="TIGR01630">
    <property type="entry name" value="psiM2_ORF9"/>
    <property type="match status" value="1"/>
</dbReference>
<gene>
    <name evidence="1" type="ORF">DCBHLPFO_00704</name>
</gene>
<dbReference type="AlphaFoldDB" id="A0AA43U2Q4"/>
<sequence>MAGRLPIPVTALPRERDKLTRAMDVQAFHSAKVVCLPADDKFNYEFISEVSAFTHNDAHKFDDQVDAMIDAIDYVFIKGANAYDIMSAV</sequence>
<name>A0AA43U2Q4_MYCAR</name>